<proteinExistence type="predicted"/>
<comment type="caution">
    <text evidence="1">The sequence shown here is derived from an EMBL/GenBank/DDBJ whole genome shotgun (WGS) entry which is preliminary data.</text>
</comment>
<dbReference type="EMBL" id="BGPR01003342">
    <property type="protein sequence ID" value="GBM86834.1"/>
    <property type="molecule type" value="Genomic_DNA"/>
</dbReference>
<accession>A0A4Y2JA63</accession>
<evidence type="ECO:0000313" key="2">
    <source>
        <dbReference type="Proteomes" id="UP000499080"/>
    </source>
</evidence>
<organism evidence="1 2">
    <name type="scientific">Araneus ventricosus</name>
    <name type="common">Orbweaver spider</name>
    <name type="synonym">Epeira ventricosa</name>
    <dbReference type="NCBI Taxonomy" id="182803"/>
    <lineage>
        <taxon>Eukaryota</taxon>
        <taxon>Metazoa</taxon>
        <taxon>Ecdysozoa</taxon>
        <taxon>Arthropoda</taxon>
        <taxon>Chelicerata</taxon>
        <taxon>Arachnida</taxon>
        <taxon>Araneae</taxon>
        <taxon>Araneomorphae</taxon>
        <taxon>Entelegynae</taxon>
        <taxon>Araneoidea</taxon>
        <taxon>Araneidae</taxon>
        <taxon>Araneus</taxon>
    </lineage>
</organism>
<evidence type="ECO:0000313" key="1">
    <source>
        <dbReference type="EMBL" id="GBM86834.1"/>
    </source>
</evidence>
<gene>
    <name evidence="1" type="ORF">AVEN_213782_1</name>
</gene>
<dbReference type="AlphaFoldDB" id="A0A4Y2JA63"/>
<protein>
    <submittedName>
        <fullName evidence="1">Uncharacterized protein</fullName>
    </submittedName>
</protein>
<sequence length="127" mass="14578">MKDRPPRQHSQALRFLHYSPHYEQLVQQPSVLPGSDLSSEMGPKSHITIIVLSGWREPAYLHGSLSSVNSRCPLVLLMDRQTHRVVSRHQKEQKLLWNIVSQTTLRGSKSRKTRAGFDVTLERQKGQ</sequence>
<reference evidence="1 2" key="1">
    <citation type="journal article" date="2019" name="Sci. Rep.">
        <title>Orb-weaving spider Araneus ventricosus genome elucidates the spidroin gene catalogue.</title>
        <authorList>
            <person name="Kono N."/>
            <person name="Nakamura H."/>
            <person name="Ohtoshi R."/>
            <person name="Moran D.A.P."/>
            <person name="Shinohara A."/>
            <person name="Yoshida Y."/>
            <person name="Fujiwara M."/>
            <person name="Mori M."/>
            <person name="Tomita M."/>
            <person name="Arakawa K."/>
        </authorList>
    </citation>
    <scope>NUCLEOTIDE SEQUENCE [LARGE SCALE GENOMIC DNA]</scope>
</reference>
<keyword evidence="2" id="KW-1185">Reference proteome</keyword>
<name>A0A4Y2JA63_ARAVE</name>
<dbReference type="Proteomes" id="UP000499080">
    <property type="component" value="Unassembled WGS sequence"/>
</dbReference>